<dbReference type="OrthoDB" id="410381at2759"/>
<dbReference type="Proteomes" id="UP000663829">
    <property type="component" value="Unassembled WGS sequence"/>
</dbReference>
<dbReference type="InterPro" id="IPR000477">
    <property type="entry name" value="RT_dom"/>
</dbReference>
<dbReference type="AlphaFoldDB" id="A0A816D446"/>
<proteinExistence type="predicted"/>
<dbReference type="PANTHER" id="PTHR47027:SF20">
    <property type="entry name" value="REVERSE TRANSCRIPTASE-LIKE PROTEIN WITH RNA-DIRECTED DNA POLYMERASE DOMAIN"/>
    <property type="match status" value="1"/>
</dbReference>
<comment type="caution">
    <text evidence="2">The sequence shown here is derived from an EMBL/GenBank/DDBJ whole genome shotgun (WGS) entry which is preliminary data.</text>
</comment>
<feature type="domain" description="Reverse transcriptase" evidence="1">
    <location>
        <begin position="1"/>
        <end position="228"/>
    </location>
</feature>
<organism evidence="2 4">
    <name type="scientific">Didymodactylos carnosus</name>
    <dbReference type="NCBI Taxonomy" id="1234261"/>
    <lineage>
        <taxon>Eukaryota</taxon>
        <taxon>Metazoa</taxon>
        <taxon>Spiralia</taxon>
        <taxon>Gnathifera</taxon>
        <taxon>Rotifera</taxon>
        <taxon>Eurotatoria</taxon>
        <taxon>Bdelloidea</taxon>
        <taxon>Philodinida</taxon>
        <taxon>Philodinidae</taxon>
        <taxon>Didymodactylos</taxon>
    </lineage>
</organism>
<evidence type="ECO:0000313" key="2">
    <source>
        <dbReference type="EMBL" id="CAF1629727.1"/>
    </source>
</evidence>
<dbReference type="SUPFAM" id="SSF56672">
    <property type="entry name" value="DNA/RNA polymerases"/>
    <property type="match status" value="1"/>
</dbReference>
<dbReference type="Pfam" id="PF00078">
    <property type="entry name" value="RVT_1"/>
    <property type="match status" value="1"/>
</dbReference>
<dbReference type="PANTHER" id="PTHR47027">
    <property type="entry name" value="REVERSE TRANSCRIPTASE DOMAIN-CONTAINING PROTEIN"/>
    <property type="match status" value="1"/>
</dbReference>
<sequence length="233" mass="26956">MFNYKFNEEVKRALSQMKSRKAPSNDEVSAALLKAGGEPVSLVERQLSEAQSGFRAHRSTIDQIFTLKMIMEKRRVFNKPLFMCFIDITTAYDSVNRDLLWKELKGKGGILSPIPFNILLAFIIRKVIEEAGIDGVKFSYGNDFFHGNREKDENFYTLALLYADDLVVMCETALNLETFIRTFEKITQEFGLTMSVKKTCIMTLQQFQEDQNQKILKQNEMIFPDLELQFETK</sequence>
<accession>A0A816D446</accession>
<dbReference type="InterPro" id="IPR043502">
    <property type="entry name" value="DNA/RNA_pol_sf"/>
</dbReference>
<dbReference type="PROSITE" id="PS50878">
    <property type="entry name" value="RT_POL"/>
    <property type="match status" value="1"/>
</dbReference>
<keyword evidence="4" id="KW-1185">Reference proteome</keyword>
<dbReference type="EMBL" id="CAJOBC010110987">
    <property type="protein sequence ID" value="CAF4527332.1"/>
    <property type="molecule type" value="Genomic_DNA"/>
</dbReference>
<gene>
    <name evidence="2" type="ORF">GPM918_LOCUS44275</name>
    <name evidence="3" type="ORF">SRO942_LOCUS46048</name>
</gene>
<dbReference type="EMBL" id="CAJNOQ010043237">
    <property type="protein sequence ID" value="CAF1629727.1"/>
    <property type="molecule type" value="Genomic_DNA"/>
</dbReference>
<evidence type="ECO:0000313" key="3">
    <source>
        <dbReference type="EMBL" id="CAF4527332.1"/>
    </source>
</evidence>
<evidence type="ECO:0000259" key="1">
    <source>
        <dbReference type="PROSITE" id="PS50878"/>
    </source>
</evidence>
<dbReference type="Proteomes" id="UP000681722">
    <property type="component" value="Unassembled WGS sequence"/>
</dbReference>
<name>A0A816D446_9BILA</name>
<protein>
    <recommendedName>
        <fullName evidence="1">Reverse transcriptase domain-containing protein</fullName>
    </recommendedName>
</protein>
<evidence type="ECO:0000313" key="4">
    <source>
        <dbReference type="Proteomes" id="UP000663829"/>
    </source>
</evidence>
<reference evidence="2" key="1">
    <citation type="submission" date="2021-02" db="EMBL/GenBank/DDBJ databases">
        <authorList>
            <person name="Nowell W R."/>
        </authorList>
    </citation>
    <scope>NUCLEOTIDE SEQUENCE</scope>
</reference>